<dbReference type="Proteomes" id="UP000057820">
    <property type="component" value="Plasmid 2"/>
</dbReference>
<organism evidence="2 3">
    <name type="scientific">Nocardia farcinica</name>
    <dbReference type="NCBI Taxonomy" id="37329"/>
    <lineage>
        <taxon>Bacteria</taxon>
        <taxon>Bacillati</taxon>
        <taxon>Actinomycetota</taxon>
        <taxon>Actinomycetes</taxon>
        <taxon>Mycobacteriales</taxon>
        <taxon>Nocardiaceae</taxon>
        <taxon>Nocardia</taxon>
    </lineage>
</organism>
<evidence type="ECO:0000256" key="1">
    <source>
        <dbReference type="SAM" id="MobiDB-lite"/>
    </source>
</evidence>
<gene>
    <name evidence="2" type="ORF">ERS450000_05848</name>
</gene>
<evidence type="ECO:0000313" key="3">
    <source>
        <dbReference type="Proteomes" id="UP000057820"/>
    </source>
</evidence>
<protein>
    <submittedName>
        <fullName evidence="2">Uncharacterized protein</fullName>
    </submittedName>
</protein>
<dbReference type="AlphaFoldDB" id="A0A0H5PA01"/>
<name>A0A0H5PA01_NOCFR</name>
<proteinExistence type="predicted"/>
<evidence type="ECO:0000313" key="2">
    <source>
        <dbReference type="EMBL" id="CRY84079.1"/>
    </source>
</evidence>
<sequence>MLCAHRQGWILCAVSGATQQEVPTCWDCANAVRDALASVTGEHVVLESTAGDDHEPPGPGPKPLARSRPGGTPPPPRAAGRRGDRRFDGGLPAPAPPEVGLPS</sequence>
<reference evidence="3" key="1">
    <citation type="submission" date="2015-03" db="EMBL/GenBank/DDBJ databases">
        <authorList>
            <consortium name="Pathogen Informatics"/>
        </authorList>
    </citation>
    <scope>NUCLEOTIDE SEQUENCE [LARGE SCALE GENOMIC DNA]</scope>
    <source>
        <strain evidence="3">NCTC11134</strain>
        <plasmid evidence="3">2</plasmid>
    </source>
</reference>
<feature type="compositionally biased region" description="Pro residues" evidence="1">
    <location>
        <begin position="93"/>
        <end position="103"/>
    </location>
</feature>
<geneLocation type="plasmid" evidence="2">
    <name>2</name>
</geneLocation>
<dbReference type="EMBL" id="LN868939">
    <property type="protein sequence ID" value="CRY84079.1"/>
    <property type="molecule type" value="Genomic_DNA"/>
</dbReference>
<dbReference type="KEGG" id="nfr:ERS450000_05848"/>
<accession>A0A0H5PA01</accession>
<feature type="region of interest" description="Disordered" evidence="1">
    <location>
        <begin position="46"/>
        <end position="103"/>
    </location>
</feature>
<keyword evidence="2" id="KW-0614">Plasmid</keyword>